<dbReference type="SUPFAM" id="SSF52317">
    <property type="entry name" value="Class I glutamine amidotransferase-like"/>
    <property type="match status" value="1"/>
</dbReference>
<dbReference type="InterPro" id="IPR052158">
    <property type="entry name" value="INH-QAR"/>
</dbReference>
<dbReference type="GO" id="GO:0003700">
    <property type="term" value="F:DNA-binding transcription factor activity"/>
    <property type="evidence" value="ECO:0007669"/>
    <property type="project" value="InterPro"/>
</dbReference>
<keyword evidence="2" id="KW-0804">Transcription</keyword>
<dbReference type="RefSeq" id="WP_244630164.1">
    <property type="nucleotide sequence ID" value="NZ_BMIF01000001.1"/>
</dbReference>
<protein>
    <submittedName>
        <fullName evidence="4">AraC family transcriptional regulator</fullName>
    </submittedName>
</protein>
<dbReference type="AlphaFoldDB" id="A0A916RD99"/>
<accession>A0A916RD99</accession>
<dbReference type="CDD" id="cd03137">
    <property type="entry name" value="GATase1_AraC_1"/>
    <property type="match status" value="1"/>
</dbReference>
<evidence type="ECO:0000313" key="5">
    <source>
        <dbReference type="Proteomes" id="UP000636264"/>
    </source>
</evidence>
<organism evidence="4 5">
    <name type="scientific">Nitratireductor aestuarii</name>
    <dbReference type="NCBI Taxonomy" id="1735103"/>
    <lineage>
        <taxon>Bacteria</taxon>
        <taxon>Pseudomonadati</taxon>
        <taxon>Pseudomonadota</taxon>
        <taxon>Alphaproteobacteria</taxon>
        <taxon>Hyphomicrobiales</taxon>
        <taxon>Phyllobacteriaceae</taxon>
        <taxon>Nitratireductor</taxon>
    </lineage>
</organism>
<evidence type="ECO:0000256" key="2">
    <source>
        <dbReference type="ARBA" id="ARBA00023163"/>
    </source>
</evidence>
<dbReference type="InterPro" id="IPR018060">
    <property type="entry name" value="HTH_AraC"/>
</dbReference>
<evidence type="ECO:0000313" key="4">
    <source>
        <dbReference type="EMBL" id="GGA51260.1"/>
    </source>
</evidence>
<dbReference type="SUPFAM" id="SSF46689">
    <property type="entry name" value="Homeodomain-like"/>
    <property type="match status" value="2"/>
</dbReference>
<dbReference type="SMART" id="SM00342">
    <property type="entry name" value="HTH_ARAC"/>
    <property type="match status" value="1"/>
</dbReference>
<dbReference type="Pfam" id="PF12833">
    <property type="entry name" value="HTH_18"/>
    <property type="match status" value="1"/>
</dbReference>
<comment type="caution">
    <text evidence="4">The sequence shown here is derived from an EMBL/GenBank/DDBJ whole genome shotgun (WGS) entry which is preliminary data.</text>
</comment>
<dbReference type="PANTHER" id="PTHR43130">
    <property type="entry name" value="ARAC-FAMILY TRANSCRIPTIONAL REGULATOR"/>
    <property type="match status" value="1"/>
</dbReference>
<evidence type="ECO:0000256" key="1">
    <source>
        <dbReference type="ARBA" id="ARBA00023015"/>
    </source>
</evidence>
<reference evidence="4" key="2">
    <citation type="submission" date="2020-09" db="EMBL/GenBank/DDBJ databases">
        <authorList>
            <person name="Sun Q."/>
            <person name="Zhou Y."/>
        </authorList>
    </citation>
    <scope>NUCLEOTIDE SEQUENCE</scope>
    <source>
        <strain evidence="4">CGMCC 1.15320</strain>
    </source>
</reference>
<dbReference type="Gene3D" id="3.40.50.880">
    <property type="match status" value="1"/>
</dbReference>
<dbReference type="EMBL" id="BMIF01000001">
    <property type="protein sequence ID" value="GGA51260.1"/>
    <property type="molecule type" value="Genomic_DNA"/>
</dbReference>
<reference evidence="4" key="1">
    <citation type="journal article" date="2014" name="Int. J. Syst. Evol. Microbiol.">
        <title>Complete genome sequence of Corynebacterium casei LMG S-19264T (=DSM 44701T), isolated from a smear-ripened cheese.</title>
        <authorList>
            <consortium name="US DOE Joint Genome Institute (JGI-PGF)"/>
            <person name="Walter F."/>
            <person name="Albersmeier A."/>
            <person name="Kalinowski J."/>
            <person name="Ruckert C."/>
        </authorList>
    </citation>
    <scope>NUCLEOTIDE SEQUENCE</scope>
    <source>
        <strain evidence="4">CGMCC 1.15320</strain>
    </source>
</reference>
<gene>
    <name evidence="4" type="ORF">GCM10011385_00650</name>
</gene>
<keyword evidence="1" id="KW-0805">Transcription regulation</keyword>
<dbReference type="PROSITE" id="PS01124">
    <property type="entry name" value="HTH_ARAC_FAMILY_2"/>
    <property type="match status" value="1"/>
</dbReference>
<dbReference type="Gene3D" id="1.10.10.60">
    <property type="entry name" value="Homeodomain-like"/>
    <property type="match status" value="1"/>
</dbReference>
<name>A0A916RD99_9HYPH</name>
<evidence type="ECO:0000259" key="3">
    <source>
        <dbReference type="PROSITE" id="PS01124"/>
    </source>
</evidence>
<dbReference type="PANTHER" id="PTHR43130:SF3">
    <property type="entry name" value="HTH-TYPE TRANSCRIPTIONAL REGULATOR RV1931C"/>
    <property type="match status" value="1"/>
</dbReference>
<dbReference type="InterPro" id="IPR029062">
    <property type="entry name" value="Class_I_gatase-like"/>
</dbReference>
<keyword evidence="5" id="KW-1185">Reference proteome</keyword>
<dbReference type="InterPro" id="IPR002818">
    <property type="entry name" value="DJ-1/PfpI"/>
</dbReference>
<proteinExistence type="predicted"/>
<feature type="domain" description="HTH araC/xylS-type" evidence="3">
    <location>
        <begin position="225"/>
        <end position="323"/>
    </location>
</feature>
<sequence length="337" mass="36407">MSRTIAFVLFDQALGLNLSGPAEVFSLANRHLAASQLGYELLFLSETGGLVRSSSGLALDTDPLTAIESTSLDTLIVVGGAGASAIGSDSPLVRWIRAAAANVRRTCSICNGAFLLAAAGLLNGRRVATHWCEVDVLKSMYPQVAVELDPIYLRDGTIWTSAGMTAGIDLALALIEEDYGRQISLSVARELVVFLHRPGGQAQFSNLLDAQTRLGLSPGADTRLSRLPAWIMDNLSADLSVERLADAVGMSPRTFARRFSQVHAGTPARFVEDLRLEAARRQLEETDMPIKRLASLCGFGDEERMRRAFIRRFGVPPIAIRDRFGIDARKPTIPASA</sequence>
<dbReference type="Proteomes" id="UP000636264">
    <property type="component" value="Unassembled WGS sequence"/>
</dbReference>
<dbReference type="InterPro" id="IPR009057">
    <property type="entry name" value="Homeodomain-like_sf"/>
</dbReference>
<dbReference type="GO" id="GO:0043565">
    <property type="term" value="F:sequence-specific DNA binding"/>
    <property type="evidence" value="ECO:0007669"/>
    <property type="project" value="InterPro"/>
</dbReference>
<dbReference type="Pfam" id="PF01965">
    <property type="entry name" value="DJ-1_PfpI"/>
    <property type="match status" value="1"/>
</dbReference>